<dbReference type="InterPro" id="IPR012677">
    <property type="entry name" value="Nucleotide-bd_a/b_plait_sf"/>
</dbReference>
<evidence type="ECO:0000256" key="4">
    <source>
        <dbReference type="SAM" id="MobiDB-lite"/>
    </source>
</evidence>
<keyword evidence="1" id="KW-0677">Repeat</keyword>
<evidence type="ECO:0000256" key="3">
    <source>
        <dbReference type="PROSITE-ProRule" id="PRU00176"/>
    </source>
</evidence>
<feature type="compositionally biased region" description="Polar residues" evidence="4">
    <location>
        <begin position="12"/>
        <end position="26"/>
    </location>
</feature>
<dbReference type="Proteomes" id="UP000030755">
    <property type="component" value="Unassembled WGS sequence"/>
</dbReference>
<dbReference type="PANTHER" id="PTHR48027">
    <property type="entry name" value="HETEROGENEOUS NUCLEAR RIBONUCLEOPROTEIN 87F-RELATED"/>
    <property type="match status" value="1"/>
</dbReference>
<keyword evidence="7" id="KW-1185">Reference proteome</keyword>
<dbReference type="GO" id="GO:0009967">
    <property type="term" value="P:positive regulation of signal transduction"/>
    <property type="evidence" value="ECO:0007669"/>
    <property type="project" value="UniProtKB-ARBA"/>
</dbReference>
<keyword evidence="2 3" id="KW-0694">RNA-binding</keyword>
<accession>A0A075AXC0</accession>
<dbReference type="InterPro" id="IPR036291">
    <property type="entry name" value="NAD(P)-bd_dom_sf"/>
</dbReference>
<dbReference type="CDD" id="cd12362">
    <property type="entry name" value="RRM3_CELF1-6"/>
    <property type="match status" value="1"/>
</dbReference>
<dbReference type="SMART" id="SM00360">
    <property type="entry name" value="RRM"/>
    <property type="match status" value="3"/>
</dbReference>
<name>A0A075AXC0_ROZAC</name>
<evidence type="ECO:0000313" key="7">
    <source>
        <dbReference type="Proteomes" id="UP000030755"/>
    </source>
</evidence>
<dbReference type="InterPro" id="IPR001509">
    <property type="entry name" value="Epimerase_deHydtase"/>
</dbReference>
<dbReference type="SUPFAM" id="SSF51735">
    <property type="entry name" value="NAD(P)-binding Rossmann-fold domains"/>
    <property type="match status" value="1"/>
</dbReference>
<protein>
    <submittedName>
        <fullName evidence="6">RNA recognition motif domain-containing protein</fullName>
    </submittedName>
</protein>
<sequence length="743" mass="84467">MSVESGDRNIDQEVSLSDGEIQSSESEYSEAPLANVETVNSIEDPEDVEMKLFLGQLPPSYHELEIRNIMEKYGEVLEASVVYDPVTNEHKGCGFVTFAKKSVAKRVIQELNGKVIPRSNNTFIIKPALNDEQKNLYIGNIPTHVSEADVGHTTKILKGYGFVEYVKVESAKKAIRELNQRFVFPGTTQKICVKPAETPEQKMKKKFQKELTAMRDFYASQVQMSMAMPMQPVLPLANVASPYLANPAVAGYQPFNTADKISPTATNPPPGFMKPNFAQLQHLQNLFHGKAQNTTELFVYHIPPTFTDVDLFQLFSRFGTVLKCQVRLDPQTKKSKGFGFVTFEHPQAAATAIQEMNGFHIGNKRLQIAYNILSCISTQQLTEPLNLSMTLNIFINGITGSFGRSLAQELLNRPELNVKLTALVRSIDKARICFDKYEFEKIEFIEGDIHNIDHMRKAPEKNIDVVVHGFNCQRKDWRYQGLHALHNSITLCKERDATILFPTTTHPLGRPDYVPPAGSIDTITSKTSLDESYPNLNTSYYGKMRKYMEDMVINSGIRSLMLRAGYLYGPHMSDSFFSRYFFLEPLKTGKMKIAKSLTKPFETAYLPDVAFAAVDLLEHHLKDPDFKHETYHYHGNTNTHALIGEIVESVEEFKPNCRVLVMPEFYLSYLKMKYDDASEFLDDKRRSNFHITLCNEKLRNALPYFKKTDLDVSVATTMRALQYKIERDEDSKPPSIFKKFGFA</sequence>
<reference evidence="6 7" key="1">
    <citation type="journal article" date="2013" name="Curr. Biol.">
        <title>Shared signatures of parasitism and phylogenomics unite Cryptomycota and microsporidia.</title>
        <authorList>
            <person name="James T.Y."/>
            <person name="Pelin A."/>
            <person name="Bonen L."/>
            <person name="Ahrendt S."/>
            <person name="Sain D."/>
            <person name="Corradi N."/>
            <person name="Stajich J.E."/>
        </authorList>
    </citation>
    <scope>NUCLEOTIDE SEQUENCE [LARGE SCALE GENOMIC DNA]</scope>
    <source>
        <strain evidence="6 7">CSF55</strain>
    </source>
</reference>
<evidence type="ECO:0000259" key="5">
    <source>
        <dbReference type="PROSITE" id="PS50102"/>
    </source>
</evidence>
<dbReference type="Gene3D" id="3.30.70.330">
    <property type="match status" value="3"/>
</dbReference>
<feature type="domain" description="RRM" evidence="5">
    <location>
        <begin position="50"/>
        <end position="130"/>
    </location>
</feature>
<organism evidence="6 7">
    <name type="scientific">Rozella allomycis (strain CSF55)</name>
    <dbReference type="NCBI Taxonomy" id="988480"/>
    <lineage>
        <taxon>Eukaryota</taxon>
        <taxon>Fungi</taxon>
        <taxon>Fungi incertae sedis</taxon>
        <taxon>Cryptomycota</taxon>
        <taxon>Cryptomycota incertae sedis</taxon>
        <taxon>Rozella</taxon>
    </lineage>
</organism>
<dbReference type="HOGENOM" id="CLU_373902_0_0_1"/>
<evidence type="ECO:0000256" key="1">
    <source>
        <dbReference type="ARBA" id="ARBA00022737"/>
    </source>
</evidence>
<dbReference type="Pfam" id="PF00076">
    <property type="entry name" value="RRM_1"/>
    <property type="match status" value="3"/>
</dbReference>
<dbReference type="EMBL" id="KE560903">
    <property type="protein sequence ID" value="EPZ34965.1"/>
    <property type="molecule type" value="Genomic_DNA"/>
</dbReference>
<dbReference type="GO" id="GO:0003729">
    <property type="term" value="F:mRNA binding"/>
    <property type="evidence" value="ECO:0007669"/>
    <property type="project" value="UniProtKB-ARBA"/>
</dbReference>
<feature type="compositionally biased region" description="Basic and acidic residues" evidence="4">
    <location>
        <begin position="1"/>
        <end position="11"/>
    </location>
</feature>
<dbReference type="InterPro" id="IPR000504">
    <property type="entry name" value="RRM_dom"/>
</dbReference>
<evidence type="ECO:0000313" key="6">
    <source>
        <dbReference type="EMBL" id="EPZ34965.1"/>
    </source>
</evidence>
<dbReference type="GO" id="GO:0005737">
    <property type="term" value="C:cytoplasm"/>
    <property type="evidence" value="ECO:0007669"/>
    <property type="project" value="UniProtKB-ARBA"/>
</dbReference>
<feature type="domain" description="RRM" evidence="5">
    <location>
        <begin position="295"/>
        <end position="373"/>
    </location>
</feature>
<dbReference type="AlphaFoldDB" id="A0A075AXC0"/>
<dbReference type="Pfam" id="PF01370">
    <property type="entry name" value="Epimerase"/>
    <property type="match status" value="1"/>
</dbReference>
<feature type="region of interest" description="Disordered" evidence="4">
    <location>
        <begin position="1"/>
        <end position="30"/>
    </location>
</feature>
<dbReference type="CDD" id="cd00590">
    <property type="entry name" value="RRM_SF"/>
    <property type="match status" value="1"/>
</dbReference>
<dbReference type="GO" id="GO:0010629">
    <property type="term" value="P:negative regulation of gene expression"/>
    <property type="evidence" value="ECO:0007669"/>
    <property type="project" value="UniProtKB-ARBA"/>
</dbReference>
<dbReference type="InterPro" id="IPR052462">
    <property type="entry name" value="SLIRP/GR-RBP-like"/>
</dbReference>
<evidence type="ECO:0000256" key="2">
    <source>
        <dbReference type="ARBA" id="ARBA00022884"/>
    </source>
</evidence>
<dbReference type="InterPro" id="IPR035979">
    <property type="entry name" value="RBD_domain_sf"/>
</dbReference>
<dbReference type="PROSITE" id="PS50102">
    <property type="entry name" value="RRM"/>
    <property type="match status" value="3"/>
</dbReference>
<dbReference type="SUPFAM" id="SSF54928">
    <property type="entry name" value="RNA-binding domain, RBD"/>
    <property type="match status" value="2"/>
</dbReference>
<proteinExistence type="predicted"/>
<gene>
    <name evidence="6" type="ORF">O9G_001695</name>
</gene>
<dbReference type="FunFam" id="3.30.70.330:FF:000383">
    <property type="entry name" value="Sex lethal, isoform D"/>
    <property type="match status" value="1"/>
</dbReference>
<feature type="domain" description="RRM" evidence="5">
    <location>
        <begin position="134"/>
        <end position="198"/>
    </location>
</feature>
<dbReference type="Gene3D" id="3.40.50.720">
    <property type="entry name" value="NAD(P)-binding Rossmann-like Domain"/>
    <property type="match status" value="1"/>
</dbReference>
<dbReference type="OrthoDB" id="6159137at2759"/>